<evidence type="ECO:0000313" key="2">
    <source>
        <dbReference type="EMBL" id="CAH1428052.1"/>
    </source>
</evidence>
<keyword evidence="3" id="KW-1185">Reference proteome</keyword>
<dbReference type="Proteomes" id="UP001157418">
    <property type="component" value="Unassembled WGS sequence"/>
</dbReference>
<organism evidence="2 3">
    <name type="scientific">Lactuca virosa</name>
    <dbReference type="NCBI Taxonomy" id="75947"/>
    <lineage>
        <taxon>Eukaryota</taxon>
        <taxon>Viridiplantae</taxon>
        <taxon>Streptophyta</taxon>
        <taxon>Embryophyta</taxon>
        <taxon>Tracheophyta</taxon>
        <taxon>Spermatophyta</taxon>
        <taxon>Magnoliopsida</taxon>
        <taxon>eudicotyledons</taxon>
        <taxon>Gunneridae</taxon>
        <taxon>Pentapetalae</taxon>
        <taxon>asterids</taxon>
        <taxon>campanulids</taxon>
        <taxon>Asterales</taxon>
        <taxon>Asteraceae</taxon>
        <taxon>Cichorioideae</taxon>
        <taxon>Cichorieae</taxon>
        <taxon>Lactucinae</taxon>
        <taxon>Lactuca</taxon>
    </lineage>
</organism>
<proteinExistence type="predicted"/>
<dbReference type="EMBL" id="CAKMRJ010002223">
    <property type="protein sequence ID" value="CAH1428052.1"/>
    <property type="molecule type" value="Genomic_DNA"/>
</dbReference>
<name>A0AAU9MN97_9ASTR</name>
<reference evidence="2 3" key="1">
    <citation type="submission" date="2022-01" db="EMBL/GenBank/DDBJ databases">
        <authorList>
            <person name="Xiong W."/>
            <person name="Schranz E."/>
        </authorList>
    </citation>
    <scope>NUCLEOTIDE SEQUENCE [LARGE SCALE GENOMIC DNA]</scope>
</reference>
<feature type="region of interest" description="Disordered" evidence="1">
    <location>
        <begin position="220"/>
        <end position="245"/>
    </location>
</feature>
<sequence length="288" mass="32005">MVAEEHVAPSRSHLSFSFEVSNDDDDDDVNNDDDDDDNNNNDDDDDDDDDDVNFHLFVPPKEPVNEASTARKPLQAILITTDSPSRSDKDDLNASLLPRKRRRRYLRPGVLIVEPVQQPTSNVEPAQVIQDDQSLIVEPAQVIQDDQSPIVEPAQVHQDDQGLIVELEQVHQDVQSLIFSDDFDFLNNEETFASGSSSSPPPPKHDVASIKLSKLLSFQDSIPQSKGKGISIGSGHGGDEDSQPTISELKQEIVLLKQESIEKDLLIGILEVRVSELEKENSQKNKQI</sequence>
<dbReference type="AlphaFoldDB" id="A0AAU9MN97"/>
<feature type="region of interest" description="Disordered" evidence="1">
    <location>
        <begin position="1"/>
        <end position="72"/>
    </location>
</feature>
<protein>
    <submittedName>
        <fullName evidence="2">Uncharacterized protein</fullName>
    </submittedName>
</protein>
<gene>
    <name evidence="2" type="ORF">LVIROSA_LOCUS15006</name>
</gene>
<evidence type="ECO:0000313" key="3">
    <source>
        <dbReference type="Proteomes" id="UP001157418"/>
    </source>
</evidence>
<evidence type="ECO:0000256" key="1">
    <source>
        <dbReference type="SAM" id="MobiDB-lite"/>
    </source>
</evidence>
<feature type="compositionally biased region" description="Acidic residues" evidence="1">
    <location>
        <begin position="21"/>
        <end position="51"/>
    </location>
</feature>
<comment type="caution">
    <text evidence="2">The sequence shown here is derived from an EMBL/GenBank/DDBJ whole genome shotgun (WGS) entry which is preliminary data.</text>
</comment>
<accession>A0AAU9MN97</accession>